<dbReference type="RefSeq" id="WP_167036726.1">
    <property type="nucleotide sequence ID" value="NZ_BAAANA010000001.1"/>
</dbReference>
<proteinExistence type="predicted"/>
<dbReference type="Proteomes" id="UP000543598">
    <property type="component" value="Unassembled WGS sequence"/>
</dbReference>
<accession>A0A7Y2M014</accession>
<reference evidence="3 4" key="1">
    <citation type="submission" date="2020-05" db="EMBL/GenBank/DDBJ databases">
        <title>MicrobeNet Type strains.</title>
        <authorList>
            <person name="Nicholson A.C."/>
        </authorList>
    </citation>
    <scope>NUCLEOTIDE SEQUENCE [LARGE SCALE GENOMIC DNA]</scope>
    <source>
        <strain evidence="3 4">JCM 14282</strain>
    </source>
</reference>
<dbReference type="AlphaFoldDB" id="A0A7Y2M014"/>
<evidence type="ECO:0000313" key="3">
    <source>
        <dbReference type="EMBL" id="NNH03996.1"/>
    </source>
</evidence>
<evidence type="ECO:0000313" key="4">
    <source>
        <dbReference type="Proteomes" id="UP000543598"/>
    </source>
</evidence>
<feature type="transmembrane region" description="Helical" evidence="2">
    <location>
        <begin position="149"/>
        <end position="166"/>
    </location>
</feature>
<feature type="transmembrane region" description="Helical" evidence="2">
    <location>
        <begin position="178"/>
        <end position="200"/>
    </location>
</feature>
<feature type="transmembrane region" description="Helical" evidence="2">
    <location>
        <begin position="107"/>
        <end position="129"/>
    </location>
</feature>
<keyword evidence="2" id="KW-0812">Transmembrane</keyword>
<protein>
    <submittedName>
        <fullName evidence="3">Uncharacterized protein</fullName>
    </submittedName>
</protein>
<dbReference type="EMBL" id="JABEMB010000011">
    <property type="protein sequence ID" value="NNH03996.1"/>
    <property type="molecule type" value="Genomic_DNA"/>
</dbReference>
<gene>
    <name evidence="3" type="ORF">HLA99_09070</name>
</gene>
<organism evidence="3 4">
    <name type="scientific">Microbacterium ulmi</name>
    <dbReference type="NCBI Taxonomy" id="179095"/>
    <lineage>
        <taxon>Bacteria</taxon>
        <taxon>Bacillati</taxon>
        <taxon>Actinomycetota</taxon>
        <taxon>Actinomycetes</taxon>
        <taxon>Micrococcales</taxon>
        <taxon>Microbacteriaceae</taxon>
        <taxon>Microbacterium</taxon>
    </lineage>
</organism>
<keyword evidence="2" id="KW-0472">Membrane</keyword>
<keyword evidence="4" id="KW-1185">Reference proteome</keyword>
<keyword evidence="2" id="KW-1133">Transmembrane helix</keyword>
<sequence>MNSTLPTIDARISAFAAAVRAELADLPGDDVDELVDGLEADLAEQASESADFAIPDAAAYAAELRSAAGFPDRSADAAVARVPLRTRVATGLVAASGRIRSSRVGAWLLDLLVALRPVWWIARGWALFAMLSPLLGSTNRVVGFPAQNGAAWLLLLGFILLSVQWGRGRWAPVAWLRVIRIIVSIVTAIALPFLVGGAIASTRSLLDYTAIEYIDSSQPGLTIDGERVRNLFAYDSDGNPLTDVQLFDQSGRPLTTIGRSISRDSQWDEYFYGGGGPVPVPLTAPGRTPVWNVFPLREMPAFSVDPDPSSALLPDFPFPKIPAVQSSVDPSPTPSPTADGTNPTPTPTDGVLEPTPTPTEAVQP</sequence>
<feature type="region of interest" description="Disordered" evidence="1">
    <location>
        <begin position="313"/>
        <end position="364"/>
    </location>
</feature>
<feature type="compositionally biased region" description="Low complexity" evidence="1">
    <location>
        <begin position="326"/>
        <end position="350"/>
    </location>
</feature>
<name>A0A7Y2M014_9MICO</name>
<evidence type="ECO:0000256" key="2">
    <source>
        <dbReference type="SAM" id="Phobius"/>
    </source>
</evidence>
<comment type="caution">
    <text evidence="3">The sequence shown here is derived from an EMBL/GenBank/DDBJ whole genome shotgun (WGS) entry which is preliminary data.</text>
</comment>
<evidence type="ECO:0000256" key="1">
    <source>
        <dbReference type="SAM" id="MobiDB-lite"/>
    </source>
</evidence>